<name>A0ACB8AQC7_9AGAM</name>
<comment type="caution">
    <text evidence="1">The sequence shown here is derived from an EMBL/GenBank/DDBJ whole genome shotgun (WGS) entry which is preliminary data.</text>
</comment>
<gene>
    <name evidence="1" type="ORF">BJ138DRAFT_1176794</name>
</gene>
<evidence type="ECO:0000313" key="1">
    <source>
        <dbReference type="EMBL" id="KAH7915136.1"/>
    </source>
</evidence>
<sequence>MTSWSDIWKSDMDPDWGDTCPWLSTHGFGMEPLNWRLWNLVKVKFSIGAHRSIEIWRIAEFPKHNKFQTTEGGWTINVREGYTYTAAMKSDDWVIFEACEGGRWNELLGVAAWVPVRPLSRVNRGNQVPVCNRWGWDGSFQNGDQSQWMCRAWFGVCRDVWGCKARTGMKREWYDPSGPFRTEDEILDHRDQDQSRWNAKYPS</sequence>
<dbReference type="EMBL" id="MU267604">
    <property type="protein sequence ID" value="KAH7915136.1"/>
    <property type="molecule type" value="Genomic_DNA"/>
</dbReference>
<organism evidence="1 2">
    <name type="scientific">Hygrophoropsis aurantiaca</name>
    <dbReference type="NCBI Taxonomy" id="72124"/>
    <lineage>
        <taxon>Eukaryota</taxon>
        <taxon>Fungi</taxon>
        <taxon>Dikarya</taxon>
        <taxon>Basidiomycota</taxon>
        <taxon>Agaricomycotina</taxon>
        <taxon>Agaricomycetes</taxon>
        <taxon>Agaricomycetidae</taxon>
        <taxon>Boletales</taxon>
        <taxon>Coniophorineae</taxon>
        <taxon>Hygrophoropsidaceae</taxon>
        <taxon>Hygrophoropsis</taxon>
    </lineage>
</organism>
<dbReference type="Proteomes" id="UP000790377">
    <property type="component" value="Unassembled WGS sequence"/>
</dbReference>
<evidence type="ECO:0000313" key="2">
    <source>
        <dbReference type="Proteomes" id="UP000790377"/>
    </source>
</evidence>
<keyword evidence="2" id="KW-1185">Reference proteome</keyword>
<proteinExistence type="predicted"/>
<accession>A0ACB8AQC7</accession>
<reference evidence="1" key="1">
    <citation type="journal article" date="2021" name="New Phytol.">
        <title>Evolutionary innovations through gain and loss of genes in the ectomycorrhizal Boletales.</title>
        <authorList>
            <person name="Wu G."/>
            <person name="Miyauchi S."/>
            <person name="Morin E."/>
            <person name="Kuo A."/>
            <person name="Drula E."/>
            <person name="Varga T."/>
            <person name="Kohler A."/>
            <person name="Feng B."/>
            <person name="Cao Y."/>
            <person name="Lipzen A."/>
            <person name="Daum C."/>
            <person name="Hundley H."/>
            <person name="Pangilinan J."/>
            <person name="Johnson J."/>
            <person name="Barry K."/>
            <person name="LaButti K."/>
            <person name="Ng V."/>
            <person name="Ahrendt S."/>
            <person name="Min B."/>
            <person name="Choi I.G."/>
            <person name="Park H."/>
            <person name="Plett J.M."/>
            <person name="Magnuson J."/>
            <person name="Spatafora J.W."/>
            <person name="Nagy L.G."/>
            <person name="Henrissat B."/>
            <person name="Grigoriev I.V."/>
            <person name="Yang Z.L."/>
            <person name="Xu J."/>
            <person name="Martin F.M."/>
        </authorList>
    </citation>
    <scope>NUCLEOTIDE SEQUENCE</scope>
    <source>
        <strain evidence="1">ATCC 28755</strain>
    </source>
</reference>
<protein>
    <submittedName>
        <fullName evidence="1">Uncharacterized protein</fullName>
    </submittedName>
</protein>